<keyword evidence="1" id="KW-0812">Transmembrane</keyword>
<accession>A0A6A4P616</accession>
<keyword evidence="1" id="KW-1133">Transmembrane helix</keyword>
<protein>
    <recommendedName>
        <fullName evidence="4">Transmembrane protein</fullName>
    </recommendedName>
</protein>
<keyword evidence="3" id="KW-1185">Reference proteome</keyword>
<dbReference type="Proteomes" id="UP000447434">
    <property type="component" value="Chromosome 16"/>
</dbReference>
<organism evidence="2 3">
    <name type="scientific">Lupinus albus</name>
    <name type="common">White lupine</name>
    <name type="synonym">Lupinus termis</name>
    <dbReference type="NCBI Taxonomy" id="3870"/>
    <lineage>
        <taxon>Eukaryota</taxon>
        <taxon>Viridiplantae</taxon>
        <taxon>Streptophyta</taxon>
        <taxon>Embryophyta</taxon>
        <taxon>Tracheophyta</taxon>
        <taxon>Spermatophyta</taxon>
        <taxon>Magnoliopsida</taxon>
        <taxon>eudicotyledons</taxon>
        <taxon>Gunneridae</taxon>
        <taxon>Pentapetalae</taxon>
        <taxon>rosids</taxon>
        <taxon>fabids</taxon>
        <taxon>Fabales</taxon>
        <taxon>Fabaceae</taxon>
        <taxon>Papilionoideae</taxon>
        <taxon>50 kb inversion clade</taxon>
        <taxon>genistoids sensu lato</taxon>
        <taxon>core genistoids</taxon>
        <taxon>Genisteae</taxon>
        <taxon>Lupinus</taxon>
    </lineage>
</organism>
<evidence type="ECO:0000313" key="2">
    <source>
        <dbReference type="EMBL" id="KAE9597172.1"/>
    </source>
</evidence>
<feature type="transmembrane region" description="Helical" evidence="1">
    <location>
        <begin position="66"/>
        <end position="86"/>
    </location>
</feature>
<name>A0A6A4P616_LUPAL</name>
<reference evidence="3" key="1">
    <citation type="journal article" date="2020" name="Nat. Commun.">
        <title>Genome sequence of the cluster root forming white lupin.</title>
        <authorList>
            <person name="Hufnagel B."/>
            <person name="Marques A."/>
            <person name="Soriano A."/>
            <person name="Marques L."/>
            <person name="Divol F."/>
            <person name="Doumas P."/>
            <person name="Sallet E."/>
            <person name="Mancinotti D."/>
            <person name="Carrere S."/>
            <person name="Marande W."/>
            <person name="Arribat S."/>
            <person name="Keller J."/>
            <person name="Huneau C."/>
            <person name="Blein T."/>
            <person name="Aime D."/>
            <person name="Laguerre M."/>
            <person name="Taylor J."/>
            <person name="Schubert V."/>
            <person name="Nelson M."/>
            <person name="Geu-Flores F."/>
            <person name="Crespi M."/>
            <person name="Gallardo-Guerrero K."/>
            <person name="Delaux P.-M."/>
            <person name="Salse J."/>
            <person name="Berges H."/>
            <person name="Guyot R."/>
            <person name="Gouzy J."/>
            <person name="Peret B."/>
        </authorList>
    </citation>
    <scope>NUCLEOTIDE SEQUENCE [LARGE SCALE GENOMIC DNA]</scope>
    <source>
        <strain evidence="3">cv. Amiga</strain>
    </source>
</reference>
<sequence>MSGGGSLGIRSGSYGSLDKQQLQVQTATLAATSAIASARRASKMIKEKEKERFFLWIYKFVGRKRVGMVFLCLVSAAVFFWVLFMAKGSSISPFLTPLACVWISCEKYTILVMDHIYNRLFL</sequence>
<keyword evidence="1" id="KW-0472">Membrane</keyword>
<evidence type="ECO:0008006" key="4">
    <source>
        <dbReference type="Google" id="ProtNLM"/>
    </source>
</evidence>
<proteinExistence type="predicted"/>
<dbReference type="AlphaFoldDB" id="A0A6A4P616"/>
<evidence type="ECO:0000256" key="1">
    <source>
        <dbReference type="SAM" id="Phobius"/>
    </source>
</evidence>
<gene>
    <name evidence="2" type="ORF">Lalb_Chr16g0383791</name>
</gene>
<dbReference type="OrthoDB" id="1905162at2759"/>
<evidence type="ECO:0000313" key="3">
    <source>
        <dbReference type="Proteomes" id="UP000447434"/>
    </source>
</evidence>
<dbReference type="EMBL" id="WOCE01000016">
    <property type="protein sequence ID" value="KAE9597172.1"/>
    <property type="molecule type" value="Genomic_DNA"/>
</dbReference>
<comment type="caution">
    <text evidence="2">The sequence shown here is derived from an EMBL/GenBank/DDBJ whole genome shotgun (WGS) entry which is preliminary data.</text>
</comment>